<dbReference type="RefSeq" id="WP_091532343.1">
    <property type="nucleotide sequence ID" value="NZ_LT629772.1"/>
</dbReference>
<dbReference type="InterPro" id="IPR014710">
    <property type="entry name" value="RmlC-like_jellyroll"/>
</dbReference>
<sequence>MSEFRHQAIAPTRARPLPGGTTVDPHFHDQHQIVYAGRGVLSVQTDAGVWVAPTSRAIWIPAGTVHQHRAYGDTVLYTVGLPVDEEAAAGPGHAAGDTGIGAGVLGLSTPAVLEVGPLLRELLLSYVDGDPQESPARRRLRSVLLDQLQPATERSLQLPTPTDDRLLRAAAILAEQPELTSMRELARRCGCSDRTLSRLCRDQLAMTLPQWRTQIRLHRALRLLAEGETVTAVARATGWSTPSAFIDVFRRVLGSTPGRARPHSRANRTDGRAAG</sequence>
<evidence type="ECO:0000313" key="7">
    <source>
        <dbReference type="Proteomes" id="UP000199103"/>
    </source>
</evidence>
<dbReference type="EMBL" id="LT629772">
    <property type="protein sequence ID" value="SDS62171.1"/>
    <property type="molecule type" value="Genomic_DNA"/>
</dbReference>
<evidence type="ECO:0000256" key="1">
    <source>
        <dbReference type="ARBA" id="ARBA00023015"/>
    </source>
</evidence>
<evidence type="ECO:0000313" key="6">
    <source>
        <dbReference type="EMBL" id="SDS62171.1"/>
    </source>
</evidence>
<dbReference type="PANTHER" id="PTHR11019:SF199">
    <property type="entry name" value="HTH-TYPE TRANSCRIPTIONAL REGULATOR NIMR"/>
    <property type="match status" value="1"/>
</dbReference>
<evidence type="ECO:0000259" key="5">
    <source>
        <dbReference type="PROSITE" id="PS01124"/>
    </source>
</evidence>
<feature type="region of interest" description="Disordered" evidence="4">
    <location>
        <begin position="256"/>
        <end position="275"/>
    </location>
</feature>
<proteinExistence type="predicted"/>
<dbReference type="GO" id="GO:0043565">
    <property type="term" value="F:sequence-specific DNA binding"/>
    <property type="evidence" value="ECO:0007669"/>
    <property type="project" value="InterPro"/>
</dbReference>
<keyword evidence="1" id="KW-0805">Transcription regulation</keyword>
<dbReference type="SUPFAM" id="SSF46689">
    <property type="entry name" value="Homeodomain-like"/>
    <property type="match status" value="1"/>
</dbReference>
<dbReference type="Proteomes" id="UP000199103">
    <property type="component" value="Chromosome I"/>
</dbReference>
<dbReference type="PANTHER" id="PTHR11019">
    <property type="entry name" value="HTH-TYPE TRANSCRIPTIONAL REGULATOR NIMR"/>
    <property type="match status" value="1"/>
</dbReference>
<dbReference type="InterPro" id="IPR018060">
    <property type="entry name" value="HTH_AraC"/>
</dbReference>
<evidence type="ECO:0000256" key="4">
    <source>
        <dbReference type="SAM" id="MobiDB-lite"/>
    </source>
</evidence>
<dbReference type="OrthoDB" id="2039152at2"/>
<keyword evidence="7" id="KW-1185">Reference proteome</keyword>
<dbReference type="InterPro" id="IPR003313">
    <property type="entry name" value="AraC-bd"/>
</dbReference>
<dbReference type="Gene3D" id="2.60.120.10">
    <property type="entry name" value="Jelly Rolls"/>
    <property type="match status" value="1"/>
</dbReference>
<reference evidence="6 7" key="1">
    <citation type="submission" date="2016-10" db="EMBL/GenBank/DDBJ databases">
        <authorList>
            <person name="de Groot N.N."/>
        </authorList>
    </citation>
    <scope>NUCLEOTIDE SEQUENCE [LARGE SCALE GENOMIC DNA]</scope>
    <source>
        <strain evidence="6 7">DSM 21800</strain>
    </source>
</reference>
<dbReference type="Gene3D" id="1.10.10.60">
    <property type="entry name" value="Homeodomain-like"/>
    <property type="match status" value="1"/>
</dbReference>
<name>A0A1H1TQ35_9ACTN</name>
<dbReference type="STRING" id="630515.SAMN04489812_2475"/>
<dbReference type="Pfam" id="PF12833">
    <property type="entry name" value="HTH_18"/>
    <property type="match status" value="1"/>
</dbReference>
<dbReference type="PROSITE" id="PS01124">
    <property type="entry name" value="HTH_ARAC_FAMILY_2"/>
    <property type="match status" value="1"/>
</dbReference>
<accession>A0A1H1TQ35</accession>
<dbReference type="AlphaFoldDB" id="A0A1H1TQ35"/>
<feature type="region of interest" description="Disordered" evidence="4">
    <location>
        <begin position="1"/>
        <end position="23"/>
    </location>
</feature>
<keyword evidence="2 6" id="KW-0238">DNA-binding</keyword>
<feature type="domain" description="HTH araC/xylS-type" evidence="5">
    <location>
        <begin position="164"/>
        <end position="263"/>
    </location>
</feature>
<dbReference type="SMART" id="SM00342">
    <property type="entry name" value="HTH_ARAC"/>
    <property type="match status" value="1"/>
</dbReference>
<dbReference type="GO" id="GO:0003700">
    <property type="term" value="F:DNA-binding transcription factor activity"/>
    <property type="evidence" value="ECO:0007669"/>
    <property type="project" value="InterPro"/>
</dbReference>
<gene>
    <name evidence="6" type="ORF">SAMN04489812_2475</name>
</gene>
<protein>
    <submittedName>
        <fullName evidence="6">AraC-type DNA-binding protein</fullName>
    </submittedName>
</protein>
<evidence type="ECO:0000256" key="3">
    <source>
        <dbReference type="ARBA" id="ARBA00023163"/>
    </source>
</evidence>
<dbReference type="SUPFAM" id="SSF51182">
    <property type="entry name" value="RmlC-like cupins"/>
    <property type="match status" value="1"/>
</dbReference>
<organism evidence="6 7">
    <name type="scientific">Microlunatus soli</name>
    <dbReference type="NCBI Taxonomy" id="630515"/>
    <lineage>
        <taxon>Bacteria</taxon>
        <taxon>Bacillati</taxon>
        <taxon>Actinomycetota</taxon>
        <taxon>Actinomycetes</taxon>
        <taxon>Propionibacteriales</taxon>
        <taxon>Propionibacteriaceae</taxon>
        <taxon>Microlunatus</taxon>
    </lineage>
</organism>
<dbReference type="CDD" id="cd06124">
    <property type="entry name" value="cupin_NimR-like_N"/>
    <property type="match status" value="1"/>
</dbReference>
<dbReference type="InterPro" id="IPR009057">
    <property type="entry name" value="Homeodomain-like_sf"/>
</dbReference>
<dbReference type="InterPro" id="IPR011051">
    <property type="entry name" value="RmlC_Cupin_sf"/>
</dbReference>
<dbReference type="Pfam" id="PF02311">
    <property type="entry name" value="AraC_binding"/>
    <property type="match status" value="1"/>
</dbReference>
<keyword evidence="3" id="KW-0804">Transcription</keyword>
<evidence type="ECO:0000256" key="2">
    <source>
        <dbReference type="ARBA" id="ARBA00023125"/>
    </source>
</evidence>